<dbReference type="Gene3D" id="3.90.1150.10">
    <property type="entry name" value="Aspartate Aminotransferase, domain 1"/>
    <property type="match status" value="1"/>
</dbReference>
<protein>
    <submittedName>
        <fullName evidence="5">DegT/DnrJ/EryC1/StrS family aminotransferase</fullName>
    </submittedName>
</protein>
<dbReference type="EMBL" id="RQHU01000019">
    <property type="protein sequence ID" value="TGN12212.1"/>
    <property type="molecule type" value="Genomic_DNA"/>
</dbReference>
<proteinExistence type="inferred from homology"/>
<dbReference type="AlphaFoldDB" id="A0A6H3NQI1"/>
<dbReference type="Gene3D" id="3.40.640.10">
    <property type="entry name" value="Type I PLP-dependent aspartate aminotransferase-like (Major domain)"/>
    <property type="match status" value="1"/>
</dbReference>
<feature type="modified residue" description="N6-(pyridoxal phosphate)lysine" evidence="3">
    <location>
        <position position="195"/>
    </location>
</feature>
<evidence type="ECO:0000256" key="2">
    <source>
        <dbReference type="PIRSR" id="PIRSR000390-1"/>
    </source>
</evidence>
<dbReference type="InterPro" id="IPR015421">
    <property type="entry name" value="PyrdxlP-dep_Trfase_major"/>
</dbReference>
<dbReference type="SUPFAM" id="SSF53383">
    <property type="entry name" value="PLP-dependent transferases"/>
    <property type="match status" value="1"/>
</dbReference>
<dbReference type="PANTHER" id="PTHR30244">
    <property type="entry name" value="TRANSAMINASE"/>
    <property type="match status" value="1"/>
</dbReference>
<keyword evidence="5" id="KW-0808">Transferase</keyword>
<dbReference type="GO" id="GO:0030170">
    <property type="term" value="F:pyridoxal phosphate binding"/>
    <property type="evidence" value="ECO:0007669"/>
    <property type="project" value="TreeGrafter"/>
</dbReference>
<accession>A0A6H3NQI1</accession>
<dbReference type="Proteomes" id="UP000297649">
    <property type="component" value="Unassembled WGS sequence"/>
</dbReference>
<dbReference type="Pfam" id="PF01041">
    <property type="entry name" value="DegT_DnrJ_EryC1"/>
    <property type="match status" value="1"/>
</dbReference>
<evidence type="ECO:0000256" key="3">
    <source>
        <dbReference type="PIRSR" id="PIRSR000390-2"/>
    </source>
</evidence>
<organism evidence="5 6">
    <name type="scientific">Leptospira bandrabouensis</name>
    <dbReference type="NCBI Taxonomy" id="2484903"/>
    <lineage>
        <taxon>Bacteria</taxon>
        <taxon>Pseudomonadati</taxon>
        <taxon>Spirochaetota</taxon>
        <taxon>Spirochaetia</taxon>
        <taxon>Leptospirales</taxon>
        <taxon>Leptospiraceae</taxon>
        <taxon>Leptospira</taxon>
    </lineage>
</organism>
<dbReference type="GO" id="GO:0000271">
    <property type="term" value="P:polysaccharide biosynthetic process"/>
    <property type="evidence" value="ECO:0007669"/>
    <property type="project" value="TreeGrafter"/>
</dbReference>
<dbReference type="PANTHER" id="PTHR30244:SF34">
    <property type="entry name" value="DTDP-4-AMINO-4,6-DIDEOXYGALACTOSE TRANSAMINASE"/>
    <property type="match status" value="1"/>
</dbReference>
<feature type="active site" description="Proton acceptor" evidence="2">
    <location>
        <position position="195"/>
    </location>
</feature>
<keyword evidence="6" id="KW-1185">Reference proteome</keyword>
<dbReference type="InterPro" id="IPR015422">
    <property type="entry name" value="PyrdxlP-dep_Trfase_small"/>
</dbReference>
<dbReference type="GO" id="GO:0008483">
    <property type="term" value="F:transaminase activity"/>
    <property type="evidence" value="ECO:0007669"/>
    <property type="project" value="UniProtKB-KW"/>
</dbReference>
<sequence>MSKVRESKVPGFELVGKEEREEINQLFDDGGILFAHGFDAIRNGRYRVREFEKAFADKIGVKYAQAVSSGTAAIKVALFAAGVRPGDEVITQAFTFIATVEAIIDLGAKPILVNVNDTLNLDPIELKKAITPRTKAIVPVHMLGVACEMDKIQEIATEFNLAIIEDNCESLGARWNGKYLGTDSLACAWSFDAGKVIITGEGGMVTTNDEEVYKLAREYHDHGHEYNTKFPRGRDTHRIRGFNYRMSELQAAIGLAQLKKLDFIVSKNIENYNIYFEALKDLPNISFRRIPYKSQPLCDCLIFQLDTTEKAKWVVTEMNQQGLGTKNVPDAIEWHFARYWDHMLVELGMSKKELIDTMEPSERELSRSVAIPILVKMDKNTITSNAEKLVSILKKVN</sequence>
<reference evidence="5" key="1">
    <citation type="journal article" date="2019" name="PLoS Negl. Trop. Dis.">
        <title>Revisiting the worldwide diversity of Leptospira species in the environment.</title>
        <authorList>
            <person name="Vincent A.T."/>
            <person name="Schiettekatte O."/>
            <person name="Bourhy P."/>
            <person name="Veyrier F.J."/>
            <person name="Picardeau M."/>
        </authorList>
    </citation>
    <scope>NUCLEOTIDE SEQUENCE [LARGE SCALE GENOMIC DNA]</scope>
    <source>
        <strain evidence="5">201601109</strain>
    </source>
</reference>
<dbReference type="CDD" id="cd00616">
    <property type="entry name" value="AHBA_syn"/>
    <property type="match status" value="1"/>
</dbReference>
<evidence type="ECO:0000256" key="4">
    <source>
        <dbReference type="RuleBase" id="RU004508"/>
    </source>
</evidence>
<dbReference type="InterPro" id="IPR000653">
    <property type="entry name" value="DegT/StrS_aminotransferase"/>
</dbReference>
<evidence type="ECO:0000256" key="1">
    <source>
        <dbReference type="ARBA" id="ARBA00037999"/>
    </source>
</evidence>
<gene>
    <name evidence="5" type="ORF">EHR08_12550</name>
</gene>
<evidence type="ECO:0000313" key="6">
    <source>
        <dbReference type="Proteomes" id="UP000297649"/>
    </source>
</evidence>
<comment type="similarity">
    <text evidence="1 4">Belongs to the DegT/DnrJ/EryC1 family.</text>
</comment>
<keyword evidence="5" id="KW-0032">Aminotransferase</keyword>
<dbReference type="OrthoDB" id="9810913at2"/>
<dbReference type="PIRSF" id="PIRSF000390">
    <property type="entry name" value="PLP_StrS"/>
    <property type="match status" value="1"/>
</dbReference>
<dbReference type="InterPro" id="IPR015424">
    <property type="entry name" value="PyrdxlP-dep_Trfase"/>
</dbReference>
<name>A0A6H3NQI1_9LEPT</name>
<comment type="caution">
    <text evidence="5">The sequence shown here is derived from an EMBL/GenBank/DDBJ whole genome shotgun (WGS) entry which is preliminary data.</text>
</comment>
<evidence type="ECO:0000313" key="5">
    <source>
        <dbReference type="EMBL" id="TGN12212.1"/>
    </source>
</evidence>
<keyword evidence="3 4" id="KW-0663">Pyridoxal phosphate</keyword>